<evidence type="ECO:0000313" key="5">
    <source>
        <dbReference type="EMBL" id="APZ42648.1"/>
    </source>
</evidence>
<name>A0A1P8UFP3_9GAMM</name>
<dbReference type="InterPro" id="IPR045584">
    <property type="entry name" value="Pilin-like"/>
</dbReference>
<keyword evidence="4" id="KW-0472">Membrane</keyword>
<dbReference type="AlphaFoldDB" id="A0A1P8UFP3"/>
<dbReference type="KEGG" id="afy:BW247_05665"/>
<dbReference type="PANTHER" id="PTHR30093">
    <property type="entry name" value="GENERAL SECRETION PATHWAY PROTEIN G"/>
    <property type="match status" value="1"/>
</dbReference>
<evidence type="ECO:0000256" key="1">
    <source>
        <dbReference type="ARBA" id="ARBA00005233"/>
    </source>
</evidence>
<dbReference type="OrthoDB" id="5918848at2"/>
<comment type="similarity">
    <text evidence="1 3">Belongs to the N-Me-Phe pilin family.</text>
</comment>
<evidence type="ECO:0000313" key="6">
    <source>
        <dbReference type="Proteomes" id="UP000243807"/>
    </source>
</evidence>
<dbReference type="PROSITE" id="PS00409">
    <property type="entry name" value="PROKAR_NTER_METHYL"/>
    <property type="match status" value="1"/>
</dbReference>
<dbReference type="Pfam" id="PF07963">
    <property type="entry name" value="N_methyl"/>
    <property type="match status" value="1"/>
</dbReference>
<dbReference type="Gene3D" id="3.30.700.10">
    <property type="entry name" value="Glycoprotein, Type 4 Pilin"/>
    <property type="match status" value="1"/>
</dbReference>
<evidence type="ECO:0000256" key="3">
    <source>
        <dbReference type="RuleBase" id="RU000389"/>
    </source>
</evidence>
<evidence type="ECO:0000256" key="4">
    <source>
        <dbReference type="SAM" id="Phobius"/>
    </source>
</evidence>
<organism evidence="5 6">
    <name type="scientific">Acidihalobacter ferrooxydans</name>
    <dbReference type="NCBI Taxonomy" id="1765967"/>
    <lineage>
        <taxon>Bacteria</taxon>
        <taxon>Pseudomonadati</taxon>
        <taxon>Pseudomonadota</taxon>
        <taxon>Gammaproteobacteria</taxon>
        <taxon>Chromatiales</taxon>
        <taxon>Ectothiorhodospiraceae</taxon>
        <taxon>Acidihalobacter</taxon>
    </lineage>
</organism>
<dbReference type="GO" id="GO:0007155">
    <property type="term" value="P:cell adhesion"/>
    <property type="evidence" value="ECO:0007669"/>
    <property type="project" value="InterPro"/>
</dbReference>
<keyword evidence="4" id="KW-1133">Transmembrane helix</keyword>
<dbReference type="InterPro" id="IPR012902">
    <property type="entry name" value="N_methyl_site"/>
</dbReference>
<dbReference type="Pfam" id="PF00114">
    <property type="entry name" value="Pilin"/>
    <property type="match status" value="1"/>
</dbReference>
<proteinExistence type="inferred from homology"/>
<dbReference type="Proteomes" id="UP000243807">
    <property type="component" value="Chromosome"/>
</dbReference>
<dbReference type="EMBL" id="CP019434">
    <property type="protein sequence ID" value="APZ42648.1"/>
    <property type="molecule type" value="Genomic_DNA"/>
</dbReference>
<dbReference type="InterPro" id="IPR001082">
    <property type="entry name" value="Pilin"/>
</dbReference>
<keyword evidence="2" id="KW-0488">Methylation</keyword>
<keyword evidence="4" id="KW-0812">Transmembrane</keyword>
<feature type="transmembrane region" description="Helical" evidence="4">
    <location>
        <begin position="12"/>
        <end position="32"/>
    </location>
</feature>
<keyword evidence="6" id="KW-1185">Reference proteome</keyword>
<dbReference type="NCBIfam" id="TIGR02532">
    <property type="entry name" value="IV_pilin_GFxxxE"/>
    <property type="match status" value="1"/>
</dbReference>
<dbReference type="GO" id="GO:0043107">
    <property type="term" value="P:type IV pilus-dependent motility"/>
    <property type="evidence" value="ECO:0007669"/>
    <property type="project" value="TreeGrafter"/>
</dbReference>
<dbReference type="STRING" id="1765967.BW247_05665"/>
<dbReference type="GO" id="GO:0044096">
    <property type="term" value="C:type IV pilus"/>
    <property type="evidence" value="ECO:0007669"/>
    <property type="project" value="TreeGrafter"/>
</dbReference>
<reference evidence="5 6" key="1">
    <citation type="submission" date="2017-01" db="EMBL/GenBank/DDBJ databases">
        <title>Draft sequence of Acidihalobacter ferrooxidans strain DSM 14175 (strain V8).</title>
        <authorList>
            <person name="Khaleque H.N."/>
            <person name="Ramsay J.P."/>
            <person name="Murphy R.J.T."/>
            <person name="Kaksonen A.H."/>
            <person name="Boxall N.J."/>
            <person name="Watkin E.L.J."/>
        </authorList>
    </citation>
    <scope>NUCLEOTIDE SEQUENCE [LARGE SCALE GENOMIC DNA]</scope>
    <source>
        <strain evidence="5 6">V8</strain>
    </source>
</reference>
<sequence>MKKNMQQGFTLIELMIVVAIIGILAAIAIPMYSNYVVKSQASAGPVVSSGARTAVAEWYSTKGTFTGASNASLGLASPSSISGKYVSSVSVTNGKITVTYSGNTNTALSGKTLVESPSSSNGSVQWSCTGSTVNTAKYLGSFCQ</sequence>
<gene>
    <name evidence="5" type="ORF">BW247_05665</name>
</gene>
<evidence type="ECO:0000256" key="2">
    <source>
        <dbReference type="ARBA" id="ARBA00022481"/>
    </source>
</evidence>
<protein>
    <submittedName>
        <fullName evidence="5">Prepilin-type N-terminal cleavage/methylation domain-containing protein</fullName>
    </submittedName>
</protein>
<dbReference type="SUPFAM" id="SSF54523">
    <property type="entry name" value="Pili subunits"/>
    <property type="match status" value="1"/>
</dbReference>
<dbReference type="PANTHER" id="PTHR30093:SF34">
    <property type="entry name" value="PREPILIN PEPTIDASE-DEPENDENT PROTEIN D"/>
    <property type="match status" value="1"/>
</dbReference>
<dbReference type="RefSeq" id="WP_076836299.1">
    <property type="nucleotide sequence ID" value="NZ_CP019434.1"/>
</dbReference>
<accession>A0A1P8UFP3</accession>
<keyword evidence="3" id="KW-0281">Fimbrium</keyword>